<evidence type="ECO:0000313" key="3">
    <source>
        <dbReference type="EMBL" id="AIA95306.1"/>
    </source>
</evidence>
<dbReference type="SUPFAM" id="SSF51445">
    <property type="entry name" value="(Trans)glycosidases"/>
    <property type="match status" value="1"/>
</dbReference>
<name>A0A060CQU5_9LACO</name>
<dbReference type="InterPro" id="IPR002252">
    <property type="entry name" value="Glyco_hydro_36"/>
</dbReference>
<reference evidence="3" key="1">
    <citation type="journal article" date="2013" name="Environ. Microbiol.">
        <title>Seasonally variable intestinal metagenomes of the red palm weevil (Rhynchophorus ferrugineus).</title>
        <authorList>
            <person name="Jia S."/>
            <person name="Zhang X."/>
            <person name="Zhang G."/>
            <person name="Yin A."/>
            <person name="Zhang S."/>
            <person name="Li F."/>
            <person name="Wang L."/>
            <person name="Zhao D."/>
            <person name="Yun Q."/>
            <person name="Tala"/>
            <person name="Wang J."/>
            <person name="Sun G."/>
            <person name="Baabdullah M."/>
            <person name="Yu X."/>
            <person name="Hu S."/>
            <person name="Al-Mssallem I.S."/>
            <person name="Yu J."/>
        </authorList>
    </citation>
    <scope>NUCLEOTIDE SEQUENCE</scope>
</reference>
<dbReference type="PANTHER" id="PTHR43053:SF3">
    <property type="entry name" value="ALPHA-GALACTOSIDASE C-RELATED"/>
    <property type="match status" value="1"/>
</dbReference>
<evidence type="ECO:0000256" key="1">
    <source>
        <dbReference type="ARBA" id="ARBA00022801"/>
    </source>
</evidence>
<dbReference type="Gene3D" id="3.20.20.70">
    <property type="entry name" value="Aldolase class I"/>
    <property type="match status" value="1"/>
</dbReference>
<sequence>KVIDFCHEKGLRFGIWMEPEMVSPDSDLFRTHPEYALGIPRVDLSLIRHQLILDIGNEKVRDYVWQQIDNLFKKYRIDYLKWDFNRYFTEVYSHFLGSKDQGKTMFGYVLGLYDLLDRFTKHYPDVFLQTCASGGGRFDMGMLYYSSQIQGSDTSDAVDRSFNLYSTSFGYPL</sequence>
<dbReference type="GO" id="GO:0016052">
    <property type="term" value="P:carbohydrate catabolic process"/>
    <property type="evidence" value="ECO:0007669"/>
    <property type="project" value="InterPro"/>
</dbReference>
<dbReference type="AlphaFoldDB" id="A0A060CQU5"/>
<dbReference type="PRINTS" id="PR00743">
    <property type="entry name" value="GLHYDRLASE36"/>
</dbReference>
<organism evidence="3">
    <name type="scientific">uncultured Leuconostoc sp</name>
    <dbReference type="NCBI Taxonomy" id="173262"/>
    <lineage>
        <taxon>Bacteria</taxon>
        <taxon>Bacillati</taxon>
        <taxon>Bacillota</taxon>
        <taxon>Bacilli</taxon>
        <taxon>Lactobacillales</taxon>
        <taxon>Lactobacillaceae</taxon>
        <taxon>Leuconostoc</taxon>
        <taxon>environmental samples</taxon>
    </lineage>
</organism>
<feature type="non-terminal residue" evidence="3">
    <location>
        <position position="173"/>
    </location>
</feature>
<dbReference type="Pfam" id="PF02065">
    <property type="entry name" value="Melibiase"/>
    <property type="match status" value="1"/>
</dbReference>
<dbReference type="InterPro" id="IPR017853">
    <property type="entry name" value="GH"/>
</dbReference>
<dbReference type="EMBL" id="KF127946">
    <property type="protein sequence ID" value="AIA95306.1"/>
    <property type="molecule type" value="Genomic_DNA"/>
</dbReference>
<keyword evidence="2" id="KW-0326">Glycosidase</keyword>
<keyword evidence="1" id="KW-0378">Hydrolase</keyword>
<dbReference type="InterPro" id="IPR050985">
    <property type="entry name" value="Alpha-glycosidase_related"/>
</dbReference>
<dbReference type="CDD" id="cd14791">
    <property type="entry name" value="GH36"/>
    <property type="match status" value="1"/>
</dbReference>
<dbReference type="PANTHER" id="PTHR43053">
    <property type="entry name" value="GLYCOSIDASE FAMILY 31"/>
    <property type="match status" value="1"/>
</dbReference>
<proteinExistence type="predicted"/>
<feature type="non-terminal residue" evidence="3">
    <location>
        <position position="1"/>
    </location>
</feature>
<dbReference type="InterPro" id="IPR013785">
    <property type="entry name" value="Aldolase_TIM"/>
</dbReference>
<accession>A0A060CQU5</accession>
<protein>
    <submittedName>
        <fullName evidence="3">Melibiase</fullName>
    </submittedName>
</protein>
<dbReference type="GO" id="GO:0004557">
    <property type="term" value="F:alpha-galactosidase activity"/>
    <property type="evidence" value="ECO:0007669"/>
    <property type="project" value="InterPro"/>
</dbReference>
<evidence type="ECO:0000256" key="2">
    <source>
        <dbReference type="ARBA" id="ARBA00023295"/>
    </source>
</evidence>